<proteinExistence type="predicted"/>
<dbReference type="Pfam" id="PF05175">
    <property type="entry name" value="MTS"/>
    <property type="match status" value="1"/>
</dbReference>
<dbReference type="AlphaFoldDB" id="A0A1B1YGA7"/>
<accession>A0A1B1YGA7</accession>
<dbReference type="PANTHER" id="PTHR47816:SF4">
    <property type="entry name" value="RIBOSOMAL RNA SMALL SUBUNIT METHYLTRANSFERASE C"/>
    <property type="match status" value="1"/>
</dbReference>
<evidence type="ECO:0000313" key="4">
    <source>
        <dbReference type="EMBL" id="ANW99791.1"/>
    </source>
</evidence>
<feature type="domain" description="Methyltransferase small" evidence="3">
    <location>
        <begin position="28"/>
        <end position="194"/>
    </location>
</feature>
<dbReference type="OrthoDB" id="9764961at2"/>
<sequence length="198" mass="22452">MNEHYYTEKPTSEIKEKVFTETYRNKTLEFVSVSGVFAFDTRIDKASRLLIETFRPTGRTVLDMGCGYGAIGLFIKALYPQLIVTLTDINERAVAYAQKNAERNNLWVKVVRGNLYESVGDSRFDDIVTNPPITAGKKVVTQLIQEAVEHLEPGGALWLVAYHNKGGSTYKRIMEENFGNVEDVEKQGGIRVYRSYLK</sequence>
<evidence type="ECO:0000313" key="5">
    <source>
        <dbReference type="Proteomes" id="UP000092971"/>
    </source>
</evidence>
<dbReference type="PANTHER" id="PTHR47816">
    <property type="entry name" value="RIBOSOMAL RNA SMALL SUBUNIT METHYLTRANSFERASE C"/>
    <property type="match status" value="1"/>
</dbReference>
<keyword evidence="1 4" id="KW-0489">Methyltransferase</keyword>
<keyword evidence="2 4" id="KW-0808">Transferase</keyword>
<dbReference type="InterPro" id="IPR007848">
    <property type="entry name" value="Small_mtfrase_dom"/>
</dbReference>
<dbReference type="InterPro" id="IPR029063">
    <property type="entry name" value="SAM-dependent_MTases_sf"/>
</dbReference>
<evidence type="ECO:0000259" key="3">
    <source>
        <dbReference type="Pfam" id="PF05175"/>
    </source>
</evidence>
<evidence type="ECO:0000256" key="1">
    <source>
        <dbReference type="ARBA" id="ARBA00022603"/>
    </source>
</evidence>
<dbReference type="CDD" id="cd02440">
    <property type="entry name" value="AdoMet_MTases"/>
    <property type="match status" value="1"/>
</dbReference>
<evidence type="ECO:0000256" key="2">
    <source>
        <dbReference type="ARBA" id="ARBA00022679"/>
    </source>
</evidence>
<reference evidence="4 5" key="1">
    <citation type="submission" date="2016-02" db="EMBL/GenBank/DDBJ databases">
        <title>Comparison of Clostridium stercorarium subspecies using comparative genomics and transcriptomics.</title>
        <authorList>
            <person name="Schellenberg J."/>
            <person name="Thallinger G."/>
            <person name="Levin D.B."/>
            <person name="Zhang X."/>
            <person name="Alvare G."/>
            <person name="Fristensky B."/>
            <person name="Sparling R."/>
        </authorList>
    </citation>
    <scope>NUCLEOTIDE SEQUENCE [LARGE SCALE GENOMIC DNA]</scope>
    <source>
        <strain evidence="4 5">DSM 2910</strain>
    </source>
</reference>
<dbReference type="Proteomes" id="UP000092971">
    <property type="component" value="Chromosome"/>
</dbReference>
<dbReference type="EMBL" id="CP014672">
    <property type="protein sequence ID" value="ANW99791.1"/>
    <property type="molecule type" value="Genomic_DNA"/>
</dbReference>
<protein>
    <submittedName>
        <fullName evidence="4">Methyltransferase</fullName>
    </submittedName>
</protein>
<dbReference type="RefSeq" id="WP_015360236.1">
    <property type="nucleotide sequence ID" value="NZ_CP014672.1"/>
</dbReference>
<name>A0A1B1YGA7_THEST</name>
<dbReference type="SUPFAM" id="SSF53335">
    <property type="entry name" value="S-adenosyl-L-methionine-dependent methyltransferases"/>
    <property type="match status" value="1"/>
</dbReference>
<dbReference type="Gene3D" id="3.40.50.150">
    <property type="entry name" value="Vaccinia Virus protein VP39"/>
    <property type="match status" value="1"/>
</dbReference>
<dbReference type="InterPro" id="IPR046977">
    <property type="entry name" value="RsmC/RlmG"/>
</dbReference>
<dbReference type="GO" id="GO:0032259">
    <property type="term" value="P:methylation"/>
    <property type="evidence" value="ECO:0007669"/>
    <property type="project" value="UniProtKB-KW"/>
</dbReference>
<gene>
    <name evidence="4" type="ORF">CSTERTH_12500</name>
</gene>
<organism evidence="4 5">
    <name type="scientific">Thermoclostridium stercorarium subsp. thermolacticum DSM 2910</name>
    <dbReference type="NCBI Taxonomy" id="1121336"/>
    <lineage>
        <taxon>Bacteria</taxon>
        <taxon>Bacillati</taxon>
        <taxon>Bacillota</taxon>
        <taxon>Clostridia</taxon>
        <taxon>Eubacteriales</taxon>
        <taxon>Oscillospiraceae</taxon>
        <taxon>Thermoclostridium</taxon>
    </lineage>
</organism>
<dbReference type="GO" id="GO:0008757">
    <property type="term" value="F:S-adenosylmethionine-dependent methyltransferase activity"/>
    <property type="evidence" value="ECO:0007669"/>
    <property type="project" value="InterPro"/>
</dbReference>